<keyword evidence="3" id="KW-1185">Reference proteome</keyword>
<protein>
    <submittedName>
        <fullName evidence="2">DNA mismatch repair protein Mlh1</fullName>
    </submittedName>
</protein>
<feature type="domain" description="DNA mismatch repair protein Mlh1 C-terminal" evidence="1">
    <location>
        <begin position="1"/>
        <end position="193"/>
    </location>
</feature>
<dbReference type="OrthoDB" id="10263226at2759"/>
<accession>A0A9Q0N7Z6</accession>
<dbReference type="Proteomes" id="UP001151699">
    <property type="component" value="Chromosome A"/>
</dbReference>
<dbReference type="EMBL" id="WJQU01000001">
    <property type="protein sequence ID" value="KAJ6645375.1"/>
    <property type="molecule type" value="Genomic_DNA"/>
</dbReference>
<gene>
    <name evidence="2" type="primary">MLH1</name>
    <name evidence="2" type="ORF">Bhyg_00581</name>
</gene>
<evidence type="ECO:0000313" key="2">
    <source>
        <dbReference type="EMBL" id="KAJ6645375.1"/>
    </source>
</evidence>
<evidence type="ECO:0000313" key="3">
    <source>
        <dbReference type="Proteomes" id="UP001151699"/>
    </source>
</evidence>
<evidence type="ECO:0000259" key="1">
    <source>
        <dbReference type="Pfam" id="PF16413"/>
    </source>
</evidence>
<dbReference type="InterPro" id="IPR032189">
    <property type="entry name" value="Mlh1_C"/>
</dbReference>
<dbReference type="Pfam" id="PF16413">
    <property type="entry name" value="Mlh1_C"/>
    <property type="match status" value="1"/>
</dbReference>
<organism evidence="2 3">
    <name type="scientific">Pseudolycoriella hygida</name>
    <dbReference type="NCBI Taxonomy" id="35572"/>
    <lineage>
        <taxon>Eukaryota</taxon>
        <taxon>Metazoa</taxon>
        <taxon>Ecdysozoa</taxon>
        <taxon>Arthropoda</taxon>
        <taxon>Hexapoda</taxon>
        <taxon>Insecta</taxon>
        <taxon>Pterygota</taxon>
        <taxon>Neoptera</taxon>
        <taxon>Endopterygota</taxon>
        <taxon>Diptera</taxon>
        <taxon>Nematocera</taxon>
        <taxon>Sciaroidea</taxon>
        <taxon>Sciaridae</taxon>
        <taxon>Pseudolycoriella</taxon>
    </lineage>
</organism>
<sequence>MYLCNTQKLSEEIFYQILIFDFENFGKIIFDPPLSVRDLAILALKSEQSSWTPKDGPIDDLATKVVDVLTQQSGPLKHYYNLVIKDGMLHSLPLLLEKHKPSLCFLPRYIFRLVTEVQWHDEKEFFKTFSRETAKFYSDIAKTSPANEWNWLVEHVIYPACKNNFMPPQHFSTNKTFLEIASLPNLYKVFERC</sequence>
<name>A0A9Q0N7Z6_9DIPT</name>
<proteinExistence type="predicted"/>
<comment type="caution">
    <text evidence="2">The sequence shown here is derived from an EMBL/GenBank/DDBJ whole genome shotgun (WGS) entry which is preliminary data.</text>
</comment>
<reference evidence="2" key="1">
    <citation type="submission" date="2022-07" db="EMBL/GenBank/DDBJ databases">
        <authorList>
            <person name="Trinca V."/>
            <person name="Uliana J.V.C."/>
            <person name="Torres T.T."/>
            <person name="Ward R.J."/>
            <person name="Monesi N."/>
        </authorList>
    </citation>
    <scope>NUCLEOTIDE SEQUENCE</scope>
    <source>
        <strain evidence="2">HSMRA1968</strain>
        <tissue evidence="2">Whole embryos</tissue>
    </source>
</reference>
<dbReference type="AlphaFoldDB" id="A0A9Q0N7Z6"/>